<feature type="transmembrane region" description="Helical" evidence="6">
    <location>
        <begin position="487"/>
        <end position="510"/>
    </location>
</feature>
<feature type="transmembrane region" description="Helical" evidence="6">
    <location>
        <begin position="66"/>
        <end position="86"/>
    </location>
</feature>
<dbReference type="PANTHER" id="PTHR34820">
    <property type="entry name" value="INNER MEMBRANE PROTEIN YEBZ"/>
    <property type="match status" value="1"/>
</dbReference>
<evidence type="ECO:0000259" key="7">
    <source>
        <dbReference type="Pfam" id="PF05425"/>
    </source>
</evidence>
<feature type="transmembrane region" description="Helical" evidence="6">
    <location>
        <begin position="285"/>
        <end position="304"/>
    </location>
</feature>
<dbReference type="GO" id="GO:0006825">
    <property type="term" value="P:copper ion transport"/>
    <property type="evidence" value="ECO:0007669"/>
    <property type="project" value="InterPro"/>
</dbReference>
<keyword evidence="4 6" id="KW-1133">Transmembrane helix</keyword>
<feature type="transmembrane region" description="Helical" evidence="6">
    <location>
        <begin position="383"/>
        <end position="400"/>
    </location>
</feature>
<comment type="subcellular location">
    <subcellularLocation>
        <location evidence="1">Cell membrane</location>
        <topology evidence="1">Multi-pass membrane protein</topology>
    </subcellularLocation>
</comment>
<keyword evidence="2" id="KW-1003">Cell membrane</keyword>
<dbReference type="GO" id="GO:0005886">
    <property type="term" value="C:plasma membrane"/>
    <property type="evidence" value="ECO:0007669"/>
    <property type="project" value="UniProtKB-SubCell"/>
</dbReference>
<feature type="transmembrane region" description="Helical" evidence="6">
    <location>
        <begin position="412"/>
        <end position="435"/>
    </location>
</feature>
<keyword evidence="3 6" id="KW-0812">Transmembrane</keyword>
<feature type="transmembrane region" description="Helical" evidence="6">
    <location>
        <begin position="441"/>
        <end position="466"/>
    </location>
</feature>
<keyword evidence="9" id="KW-1185">Reference proteome</keyword>
<sequence length="670" mass="73623">MSHNGSHTRQSTAAVKVAWPFYGAALLVAALVAGTVATLFSNDSLAALGIPDPGIVTIFGLPALRATAWMCAALAAGSFLFSAFLIPPRRTGEDLNGARLSVDGVIAARTAGWASLSVCLIALLMIPLVLSDVSGTPLSQVLFAPSAWATALEQVADAQVWLGVAAIAGVVGVVALTAHSWWAQVALLIGSLVTIMPLGLTGHSATGGDHDYGTNSFLWHLVFMLLWIGALMALVAYGRRLGPHLESAARRYSQVALFSFLVMLISGLINASIRVRPEDLLQYNYGLVLIAKTVALLVLGLLGYAHRSITIPRLGTDRGAFTRLAAVEVLVMAAVTGVAVTLGRTPPPPPRTIDLSEMELQMGYNLTEPLTVTNWLGQWRFELLYSVIALLFALYYLHLVRRVDGWRHTRTAWWLLGCATIVVTLSSGVGMHMPASYSAHMIVHMILSMAVPVLLVLGAPLTLVAAAYPAGEFNPRMWVESFQRSRFLRVITWPPVSLAQFVFFFYILYISIPLYELMISEHAGHVIMNGVFLLSGYFYFWELIGPDHIEGRASAKVRLAWLWVSMPVHLFMGVYLMQLNIVMGEDFYNSLNLPWDPNLLADQKTGGGIAWASGSFPLTVVFGMLFYLWWREDRAETRELDRRADETDDEEWRRYNEMLSHYSAGPSQRK</sequence>
<dbReference type="EMBL" id="CP064955">
    <property type="protein sequence ID" value="QPK82891.1"/>
    <property type="molecule type" value="Genomic_DNA"/>
</dbReference>
<protein>
    <submittedName>
        <fullName evidence="8">Bifunctional copper resistance protein CopD/cytochrome c oxidase assembly protein</fullName>
    </submittedName>
</protein>
<dbReference type="AlphaFoldDB" id="A0A7T0PE72"/>
<feature type="transmembrane region" description="Helical" evidence="6">
    <location>
        <begin position="217"/>
        <end position="235"/>
    </location>
</feature>
<dbReference type="KEGG" id="cqn:G7Y29_08475"/>
<evidence type="ECO:0000256" key="4">
    <source>
        <dbReference type="ARBA" id="ARBA00022989"/>
    </source>
</evidence>
<dbReference type="Pfam" id="PF09678">
    <property type="entry name" value="Caa3_CtaG"/>
    <property type="match status" value="1"/>
</dbReference>
<proteinExistence type="predicted"/>
<evidence type="ECO:0000313" key="8">
    <source>
        <dbReference type="EMBL" id="QPK82891.1"/>
    </source>
</evidence>
<dbReference type="PANTHER" id="PTHR34820:SF4">
    <property type="entry name" value="INNER MEMBRANE PROTEIN YEBZ"/>
    <property type="match status" value="1"/>
</dbReference>
<dbReference type="Pfam" id="PF05425">
    <property type="entry name" value="CopD"/>
    <property type="match status" value="1"/>
</dbReference>
<feature type="domain" description="Copper resistance protein D" evidence="7">
    <location>
        <begin position="248"/>
        <end position="342"/>
    </location>
</feature>
<reference evidence="8 9" key="1">
    <citation type="submission" date="2020-11" db="EMBL/GenBank/DDBJ databases">
        <title>Corynebacterium sp. MC1420.</title>
        <authorList>
            <person name="Zhou J."/>
        </authorList>
    </citation>
    <scope>NUCLEOTIDE SEQUENCE [LARGE SCALE GENOMIC DNA]</scope>
    <source>
        <strain evidence="8 9">MC1420</strain>
    </source>
</reference>
<dbReference type="InterPro" id="IPR019108">
    <property type="entry name" value="Caa3_assmbl_CtaG-rel"/>
</dbReference>
<feature type="transmembrane region" description="Helical" evidence="6">
    <location>
        <begin position="324"/>
        <end position="342"/>
    </location>
</feature>
<feature type="transmembrane region" description="Helical" evidence="6">
    <location>
        <begin position="106"/>
        <end position="130"/>
    </location>
</feature>
<evidence type="ECO:0000256" key="6">
    <source>
        <dbReference type="SAM" id="Phobius"/>
    </source>
</evidence>
<feature type="transmembrane region" description="Helical" evidence="6">
    <location>
        <begin position="609"/>
        <end position="630"/>
    </location>
</feature>
<dbReference type="InterPro" id="IPR032694">
    <property type="entry name" value="CopC/D"/>
</dbReference>
<feature type="transmembrane region" description="Helical" evidence="6">
    <location>
        <begin position="255"/>
        <end position="273"/>
    </location>
</feature>
<name>A0A7T0PE72_9CORY</name>
<dbReference type="InterPro" id="IPR008457">
    <property type="entry name" value="Cu-R_CopD_dom"/>
</dbReference>
<evidence type="ECO:0000256" key="3">
    <source>
        <dbReference type="ARBA" id="ARBA00022692"/>
    </source>
</evidence>
<evidence type="ECO:0000256" key="1">
    <source>
        <dbReference type="ARBA" id="ARBA00004651"/>
    </source>
</evidence>
<gene>
    <name evidence="8" type="ORF">G7Y29_08475</name>
</gene>
<feature type="transmembrane region" description="Helical" evidence="6">
    <location>
        <begin position="185"/>
        <end position="205"/>
    </location>
</feature>
<feature type="transmembrane region" description="Helical" evidence="6">
    <location>
        <begin position="560"/>
        <end position="583"/>
    </location>
</feature>
<keyword evidence="5 6" id="KW-0472">Membrane</keyword>
<dbReference type="RefSeq" id="WP_196820137.1">
    <property type="nucleotide sequence ID" value="NZ_CP064955.1"/>
</dbReference>
<evidence type="ECO:0000313" key="9">
    <source>
        <dbReference type="Proteomes" id="UP000594586"/>
    </source>
</evidence>
<dbReference type="Proteomes" id="UP000594586">
    <property type="component" value="Chromosome"/>
</dbReference>
<feature type="transmembrane region" description="Helical" evidence="6">
    <location>
        <begin position="158"/>
        <end position="178"/>
    </location>
</feature>
<feature type="transmembrane region" description="Helical" evidence="6">
    <location>
        <begin position="21"/>
        <end position="40"/>
    </location>
</feature>
<evidence type="ECO:0000256" key="2">
    <source>
        <dbReference type="ARBA" id="ARBA00022475"/>
    </source>
</evidence>
<feature type="transmembrane region" description="Helical" evidence="6">
    <location>
        <begin position="522"/>
        <end position="540"/>
    </location>
</feature>
<evidence type="ECO:0000256" key="5">
    <source>
        <dbReference type="ARBA" id="ARBA00023136"/>
    </source>
</evidence>
<organism evidence="8 9">
    <name type="scientific">Corynebacterium qintianiae</name>
    <dbReference type="NCBI Taxonomy" id="2709392"/>
    <lineage>
        <taxon>Bacteria</taxon>
        <taxon>Bacillati</taxon>
        <taxon>Actinomycetota</taxon>
        <taxon>Actinomycetes</taxon>
        <taxon>Mycobacteriales</taxon>
        <taxon>Corynebacteriaceae</taxon>
        <taxon>Corynebacterium</taxon>
    </lineage>
</organism>
<accession>A0A7T0PE72</accession>